<evidence type="ECO:0000313" key="3">
    <source>
        <dbReference type="Proteomes" id="UP000729402"/>
    </source>
</evidence>
<dbReference type="EMBL" id="JAAALK010000285">
    <property type="protein sequence ID" value="KAG8065178.1"/>
    <property type="molecule type" value="Genomic_DNA"/>
</dbReference>
<name>A0A8J5VZE6_ZIZPA</name>
<organism evidence="2 3">
    <name type="scientific">Zizania palustris</name>
    <name type="common">Northern wild rice</name>
    <dbReference type="NCBI Taxonomy" id="103762"/>
    <lineage>
        <taxon>Eukaryota</taxon>
        <taxon>Viridiplantae</taxon>
        <taxon>Streptophyta</taxon>
        <taxon>Embryophyta</taxon>
        <taxon>Tracheophyta</taxon>
        <taxon>Spermatophyta</taxon>
        <taxon>Magnoliopsida</taxon>
        <taxon>Liliopsida</taxon>
        <taxon>Poales</taxon>
        <taxon>Poaceae</taxon>
        <taxon>BOP clade</taxon>
        <taxon>Oryzoideae</taxon>
        <taxon>Oryzeae</taxon>
        <taxon>Zizaniinae</taxon>
        <taxon>Zizania</taxon>
    </lineage>
</organism>
<sequence>MAPPLPPTKEPPFPLTMMPPLPPSRTPLSLTPTTLSMMPTEGTSVGEDHALLAASRYVEATVELKDEQGLSHPYTTGATYRAYNNYEERMKNKPKDVGIVEWHYLMLYFGTNEFKVSCQNSENRHQQMTKHLMRSKPFSHLSYEKGD</sequence>
<protein>
    <submittedName>
        <fullName evidence="2">Uncharacterized protein</fullName>
    </submittedName>
</protein>
<reference evidence="2" key="2">
    <citation type="submission" date="2021-02" db="EMBL/GenBank/DDBJ databases">
        <authorList>
            <person name="Kimball J.A."/>
            <person name="Haas M.W."/>
            <person name="Macchietto M."/>
            <person name="Kono T."/>
            <person name="Duquette J."/>
            <person name="Shao M."/>
        </authorList>
    </citation>
    <scope>NUCLEOTIDE SEQUENCE</scope>
    <source>
        <tissue evidence="2">Fresh leaf tissue</tissue>
    </source>
</reference>
<accession>A0A8J5VZE6</accession>
<dbReference type="AlphaFoldDB" id="A0A8J5VZE6"/>
<gene>
    <name evidence="2" type="ORF">GUJ93_ZPchr0004g39946</name>
</gene>
<reference evidence="2" key="1">
    <citation type="journal article" date="2021" name="bioRxiv">
        <title>Whole Genome Assembly and Annotation of Northern Wild Rice, Zizania palustris L., Supports a Whole Genome Duplication in the Zizania Genus.</title>
        <authorList>
            <person name="Haas M."/>
            <person name="Kono T."/>
            <person name="Macchietto M."/>
            <person name="Millas R."/>
            <person name="McGilp L."/>
            <person name="Shao M."/>
            <person name="Duquette J."/>
            <person name="Hirsch C.N."/>
            <person name="Kimball J."/>
        </authorList>
    </citation>
    <scope>NUCLEOTIDE SEQUENCE</scope>
    <source>
        <tissue evidence="2">Fresh leaf tissue</tissue>
    </source>
</reference>
<evidence type="ECO:0000313" key="2">
    <source>
        <dbReference type="EMBL" id="KAG8065178.1"/>
    </source>
</evidence>
<evidence type="ECO:0000256" key="1">
    <source>
        <dbReference type="SAM" id="MobiDB-lite"/>
    </source>
</evidence>
<comment type="caution">
    <text evidence="2">The sequence shown here is derived from an EMBL/GenBank/DDBJ whole genome shotgun (WGS) entry which is preliminary data.</text>
</comment>
<feature type="region of interest" description="Disordered" evidence="1">
    <location>
        <begin position="1"/>
        <end position="25"/>
    </location>
</feature>
<dbReference type="Proteomes" id="UP000729402">
    <property type="component" value="Unassembled WGS sequence"/>
</dbReference>
<keyword evidence="3" id="KW-1185">Reference proteome</keyword>
<proteinExistence type="predicted"/>
<dbReference type="OrthoDB" id="721182at2759"/>